<protein>
    <submittedName>
        <fullName evidence="1">Uncharacterized protein</fullName>
    </submittedName>
</protein>
<reference evidence="2" key="1">
    <citation type="submission" date="2018-11" db="EMBL/GenBank/DDBJ databases">
        <title>Proposal to divide the Flavobacteriaceae and reorganize its genera based on Amino Acid Identity values calculated from whole genome sequences.</title>
        <authorList>
            <person name="Nicholson A.C."/>
            <person name="Gulvik C.A."/>
            <person name="Whitney A.M."/>
            <person name="Humrighouse B.W."/>
            <person name="Bell M."/>
            <person name="Holmes B."/>
            <person name="Steigerwalt A.G."/>
            <person name="Villarma A."/>
            <person name="Sheth M."/>
            <person name="Batra D."/>
            <person name="Pryor J."/>
            <person name="Bernardet J.-F."/>
            <person name="Hugo C."/>
            <person name="Kampfer P."/>
            <person name="Newman J."/>
            <person name="McQuiston J.R."/>
        </authorList>
    </citation>
    <scope>NUCLEOTIDE SEQUENCE [LARGE SCALE GENOMIC DNA]</scope>
    <source>
        <strain evidence="2">G0229</strain>
    </source>
</reference>
<accession>A0A3G6TC32</accession>
<dbReference type="AlphaFoldDB" id="A0A3G6TC32"/>
<dbReference type="KEGG" id="cben:EG339_13300"/>
<evidence type="ECO:0000313" key="2">
    <source>
        <dbReference type="Proteomes" id="UP000271193"/>
    </source>
</evidence>
<keyword evidence="2" id="KW-1185">Reference proteome</keyword>
<proteinExistence type="predicted"/>
<dbReference type="Proteomes" id="UP000271193">
    <property type="component" value="Chromosome"/>
</dbReference>
<gene>
    <name evidence="1" type="ORF">EG339_13300</name>
</gene>
<name>A0A3G6TC32_9FLAO</name>
<sequence>MMTANISCKKSTTIRDNNTQSTLSKTDTTFQFKPIGLETIKDYSFPKEWKVNTYSEENVSLNNDDINAQTKLEKIDYFNTIKGTKNEYTNPDYFNFIKQDSILKLSKIDSLFITDSTNLHDGRKLLTFKTVATLDSDEYEFPVKIFKVDLAIVKDKNILQSENIFSEIDYPYATKQNICYLDKNGNLECKKFNIDEDKVYFEGSYKKNLKKIFNIK</sequence>
<organism evidence="1 2">
    <name type="scientific">Chryseobacterium bernardetii</name>
    <dbReference type="NCBI Taxonomy" id="1241978"/>
    <lineage>
        <taxon>Bacteria</taxon>
        <taxon>Pseudomonadati</taxon>
        <taxon>Bacteroidota</taxon>
        <taxon>Flavobacteriia</taxon>
        <taxon>Flavobacteriales</taxon>
        <taxon>Weeksellaceae</taxon>
        <taxon>Chryseobacterium group</taxon>
        <taxon>Chryseobacterium</taxon>
    </lineage>
</organism>
<evidence type="ECO:0000313" key="1">
    <source>
        <dbReference type="EMBL" id="AZB25487.1"/>
    </source>
</evidence>
<dbReference type="EMBL" id="CP033932">
    <property type="protein sequence ID" value="AZB25487.1"/>
    <property type="molecule type" value="Genomic_DNA"/>
</dbReference>